<name>A0ABD1M6A1_9FABA</name>
<dbReference type="CDD" id="cd15797">
    <property type="entry name" value="PMEI"/>
    <property type="match status" value="1"/>
</dbReference>
<dbReference type="SUPFAM" id="SSF101148">
    <property type="entry name" value="Plant invertase/pectin methylesterase inhibitor"/>
    <property type="match status" value="1"/>
</dbReference>
<gene>
    <name evidence="6" type="ORF">Fmac_018649</name>
</gene>
<feature type="chain" id="PRO_5044852988" description="Pectinesterase inhibitor domain-containing protein" evidence="4">
    <location>
        <begin position="27"/>
        <end position="185"/>
    </location>
</feature>
<evidence type="ECO:0000259" key="5">
    <source>
        <dbReference type="SMART" id="SM00856"/>
    </source>
</evidence>
<evidence type="ECO:0000256" key="1">
    <source>
        <dbReference type="ARBA" id="ARBA00022729"/>
    </source>
</evidence>
<evidence type="ECO:0000313" key="6">
    <source>
        <dbReference type="EMBL" id="KAL2331068.1"/>
    </source>
</evidence>
<feature type="signal peptide" evidence="4">
    <location>
        <begin position="1"/>
        <end position="26"/>
    </location>
</feature>
<organism evidence="6 7">
    <name type="scientific">Flemingia macrophylla</name>
    <dbReference type="NCBI Taxonomy" id="520843"/>
    <lineage>
        <taxon>Eukaryota</taxon>
        <taxon>Viridiplantae</taxon>
        <taxon>Streptophyta</taxon>
        <taxon>Embryophyta</taxon>
        <taxon>Tracheophyta</taxon>
        <taxon>Spermatophyta</taxon>
        <taxon>Magnoliopsida</taxon>
        <taxon>eudicotyledons</taxon>
        <taxon>Gunneridae</taxon>
        <taxon>Pentapetalae</taxon>
        <taxon>rosids</taxon>
        <taxon>fabids</taxon>
        <taxon>Fabales</taxon>
        <taxon>Fabaceae</taxon>
        <taxon>Papilionoideae</taxon>
        <taxon>50 kb inversion clade</taxon>
        <taxon>NPAAA clade</taxon>
        <taxon>indigoferoid/millettioid clade</taxon>
        <taxon>Phaseoleae</taxon>
        <taxon>Flemingia</taxon>
    </lineage>
</organism>
<dbReference type="Gene3D" id="1.20.140.40">
    <property type="entry name" value="Invertase/pectin methylesterase inhibitor family protein"/>
    <property type="match status" value="1"/>
</dbReference>
<proteinExistence type="inferred from homology"/>
<evidence type="ECO:0000256" key="4">
    <source>
        <dbReference type="SAM" id="SignalP"/>
    </source>
</evidence>
<evidence type="ECO:0000313" key="7">
    <source>
        <dbReference type="Proteomes" id="UP001603857"/>
    </source>
</evidence>
<reference evidence="6 7" key="1">
    <citation type="submission" date="2024-08" db="EMBL/GenBank/DDBJ databases">
        <title>Insights into the chromosomal genome structure of Flemingia macrophylla.</title>
        <authorList>
            <person name="Ding Y."/>
            <person name="Zhao Y."/>
            <person name="Bi W."/>
            <person name="Wu M."/>
            <person name="Zhao G."/>
            <person name="Gong Y."/>
            <person name="Li W."/>
            <person name="Zhang P."/>
        </authorList>
    </citation>
    <scope>NUCLEOTIDE SEQUENCE [LARGE SCALE GENOMIC DNA]</scope>
    <source>
        <strain evidence="6">DYQJB</strain>
        <tissue evidence="6">Leaf</tissue>
    </source>
</reference>
<protein>
    <recommendedName>
        <fullName evidence="5">Pectinesterase inhibitor domain-containing protein</fullName>
    </recommendedName>
</protein>
<dbReference type="EMBL" id="JBGMDY010000006">
    <property type="protein sequence ID" value="KAL2331068.1"/>
    <property type="molecule type" value="Genomic_DNA"/>
</dbReference>
<accession>A0ABD1M6A1</accession>
<dbReference type="Pfam" id="PF04043">
    <property type="entry name" value="PMEI"/>
    <property type="match status" value="1"/>
</dbReference>
<keyword evidence="2" id="KW-1015">Disulfide bond</keyword>
<dbReference type="NCBIfam" id="TIGR01614">
    <property type="entry name" value="PME_inhib"/>
    <property type="match status" value="1"/>
</dbReference>
<sequence length="185" mass="20537">MTFFVNMHGVIVLLLLLILRPPFIHQAQHFAVADDKLIKTLCHDSETPETCLKCVQSCNNSAKADGVIGIATMVVDCIKDTANNLALNITNLACTSQGELKSAYESCAKDYGDHIAKKELRLSKKALKQHKYDKAESLVVNALSFHLKCRMSLEHCKAQVPVGVSYDMKIYEELTEAASRIIEKL</sequence>
<dbReference type="PANTHER" id="PTHR36710:SF18">
    <property type="entry name" value="PECTINESTERASE INHIBITOR 5-RELATED"/>
    <property type="match status" value="1"/>
</dbReference>
<dbReference type="PANTHER" id="PTHR36710">
    <property type="entry name" value="PECTINESTERASE INHIBITOR-LIKE"/>
    <property type="match status" value="1"/>
</dbReference>
<keyword evidence="1 4" id="KW-0732">Signal</keyword>
<feature type="domain" description="Pectinesterase inhibitor" evidence="5">
    <location>
        <begin position="33"/>
        <end position="181"/>
    </location>
</feature>
<dbReference type="Proteomes" id="UP001603857">
    <property type="component" value="Unassembled WGS sequence"/>
</dbReference>
<dbReference type="InterPro" id="IPR006501">
    <property type="entry name" value="Pectinesterase_inhib_dom"/>
</dbReference>
<dbReference type="InterPro" id="IPR034086">
    <property type="entry name" value="PMEI_plant"/>
</dbReference>
<evidence type="ECO:0000256" key="3">
    <source>
        <dbReference type="ARBA" id="ARBA00038471"/>
    </source>
</evidence>
<dbReference type="InterPro" id="IPR052421">
    <property type="entry name" value="PCW_Enzyme_Inhibitor"/>
</dbReference>
<dbReference type="InterPro" id="IPR035513">
    <property type="entry name" value="Invertase/methylesterase_inhib"/>
</dbReference>
<evidence type="ECO:0000256" key="2">
    <source>
        <dbReference type="ARBA" id="ARBA00023157"/>
    </source>
</evidence>
<comment type="similarity">
    <text evidence="3">Belongs to the PMEI family.</text>
</comment>
<dbReference type="SMART" id="SM00856">
    <property type="entry name" value="PMEI"/>
    <property type="match status" value="1"/>
</dbReference>
<comment type="caution">
    <text evidence="6">The sequence shown here is derived from an EMBL/GenBank/DDBJ whole genome shotgun (WGS) entry which is preliminary data.</text>
</comment>
<dbReference type="AlphaFoldDB" id="A0ABD1M6A1"/>
<keyword evidence="7" id="KW-1185">Reference proteome</keyword>